<accession>A0ABM1JD43</accession>
<comment type="similarity">
    <text evidence="6">Belongs to the WD repeat WDR6 family.</text>
</comment>
<dbReference type="PANTHER" id="PTHR14344">
    <property type="entry name" value="WD REPEAT PROTEIN"/>
    <property type="match status" value="1"/>
</dbReference>
<dbReference type="PROSITE" id="PS50294">
    <property type="entry name" value="WD_REPEATS_REGION"/>
    <property type="match status" value="2"/>
</dbReference>
<keyword evidence="9" id="KW-1185">Reference proteome</keyword>
<dbReference type="Gene3D" id="2.130.10.10">
    <property type="entry name" value="YVTN repeat-like/Quinoprotein amine dehydrogenase"/>
    <property type="match status" value="4"/>
</dbReference>
<gene>
    <name evidence="10" type="primary">LOC107073937</name>
</gene>
<dbReference type="SUPFAM" id="SSF50978">
    <property type="entry name" value="WD40 repeat-like"/>
    <property type="match status" value="3"/>
</dbReference>
<keyword evidence="2" id="KW-0963">Cytoplasm</keyword>
<evidence type="ECO:0000313" key="9">
    <source>
        <dbReference type="Proteomes" id="UP000694924"/>
    </source>
</evidence>
<dbReference type="GeneID" id="107073937"/>
<name>A0ABM1JD43_POLDO</name>
<proteinExistence type="inferred from homology"/>
<evidence type="ECO:0000256" key="8">
    <source>
        <dbReference type="PROSITE-ProRule" id="PRU00221"/>
    </source>
</evidence>
<evidence type="ECO:0000313" key="10">
    <source>
        <dbReference type="RefSeq" id="XP_015190381.1"/>
    </source>
</evidence>
<dbReference type="InterPro" id="IPR051973">
    <property type="entry name" value="tRNA_Anticodon_Mtase-Reg"/>
</dbReference>
<comment type="subcellular location">
    <subcellularLocation>
        <location evidence="1">Cytoplasm</location>
    </subcellularLocation>
</comment>
<feature type="repeat" description="WD" evidence="8">
    <location>
        <begin position="203"/>
        <end position="234"/>
    </location>
</feature>
<reference evidence="10" key="1">
    <citation type="submission" date="2025-08" db="UniProtKB">
        <authorList>
            <consortium name="RefSeq"/>
        </authorList>
    </citation>
    <scope>IDENTIFICATION</scope>
    <source>
        <tissue evidence="10">Whole body</tissue>
    </source>
</reference>
<evidence type="ECO:0000256" key="6">
    <source>
        <dbReference type="ARBA" id="ARBA00038255"/>
    </source>
</evidence>
<keyword evidence="3 8" id="KW-0853">WD repeat</keyword>
<keyword evidence="4" id="KW-0819">tRNA processing</keyword>
<dbReference type="Proteomes" id="UP000694924">
    <property type="component" value="Unplaced"/>
</dbReference>
<dbReference type="PROSITE" id="PS50082">
    <property type="entry name" value="WD_REPEATS_2"/>
    <property type="match status" value="2"/>
</dbReference>
<evidence type="ECO:0000256" key="4">
    <source>
        <dbReference type="ARBA" id="ARBA00022694"/>
    </source>
</evidence>
<organism evidence="9 10">
    <name type="scientific">Polistes dominula</name>
    <name type="common">European paper wasp</name>
    <name type="synonym">Vespa dominula</name>
    <dbReference type="NCBI Taxonomy" id="743375"/>
    <lineage>
        <taxon>Eukaryota</taxon>
        <taxon>Metazoa</taxon>
        <taxon>Ecdysozoa</taxon>
        <taxon>Arthropoda</taxon>
        <taxon>Hexapoda</taxon>
        <taxon>Insecta</taxon>
        <taxon>Pterygota</taxon>
        <taxon>Neoptera</taxon>
        <taxon>Endopterygota</taxon>
        <taxon>Hymenoptera</taxon>
        <taxon>Apocrita</taxon>
        <taxon>Aculeata</taxon>
        <taxon>Vespoidea</taxon>
        <taxon>Vespidae</taxon>
        <taxon>Polistinae</taxon>
        <taxon>Polistini</taxon>
        <taxon>Polistes</taxon>
    </lineage>
</organism>
<dbReference type="InterPro" id="IPR036322">
    <property type="entry name" value="WD40_repeat_dom_sf"/>
</dbReference>
<evidence type="ECO:0000256" key="7">
    <source>
        <dbReference type="ARBA" id="ARBA00040154"/>
    </source>
</evidence>
<dbReference type="InterPro" id="IPR001680">
    <property type="entry name" value="WD40_rpt"/>
</dbReference>
<feature type="repeat" description="WD" evidence="8">
    <location>
        <begin position="103"/>
        <end position="144"/>
    </location>
</feature>
<evidence type="ECO:0000256" key="1">
    <source>
        <dbReference type="ARBA" id="ARBA00004496"/>
    </source>
</evidence>
<protein>
    <recommendedName>
        <fullName evidence="7">tRNA (34-2'-O)-methyltransferase regulator WDR6</fullName>
    </recommendedName>
</protein>
<sequence length="966" mass="111180">MKQIIETIWFNDWIIAVKCLTINKRIFLIILFAHNNVYVYDISNKKYEETWCEEKCILYGGSISGETIKDLVIFSGTVFQEILIWKLDYATDHDKNAKILHRLIGHKGVIFSVIYDPNTSFICSTSDDRTVRLWKVIENKSNTLDCQNNIDWKNVEIKLVKTMFGHAARVWRAIIRNDVLFTIGEDSLICIWSLNGLLLNKLFAHHGARIWSIHISEDNKIIFTGGADGAVHMWPFISTPNNNLQIISSFKTSSRIPKYVTYLNSGTLIIFHDGGMLECYDDALHLRESTYLEIYSSYCIMKVSSCRCYISFASRYGHITIYTEINKENKKYLHQILEKKIMKSKIFSLQWLKNDRMLVCGENGSLLILAITPNNELYIHSEYILPYSREGWITAAIIYTNLLVCGDRTGNLYIFETHDQSLSKTNVDKNISKPIQTIYKVHGKIGVQLCAVLNKKLMTAGRNGMIKFYDIFMKNNRNYLRTLYSIKMPMDWISNILNINDDVLITGFKEVEFIIYSLHHQRIAVKYPCGGGHRSVDCLILNENIKFAYIRDKKIYLSSHHLNSLFLSTPTILNGFHVKEIYNVQPIINLFDQKIYVSGGEDCKLRLTHIYKSELKRKDYTFETLNIMDGHISSIKSIAIFNLKNTDLTSTYLIFSCGGRAQIKCWQIDIRWDDDDDVLSNDNVSCIDLNSHMLFGLDQNRRKQMQKAKQTFAIESETRYMDIKVYCPSLKSTFIFLVIACGDGYLRLFIYNIFKKDINPILYTKCTARCILKVHVLELKNIIIIMTMSTDGIVRYYNFTDIFLEASKNMISGNSNLQNIDIIPFAIMKLHQSGINSYDLKTITEDKYLLVTGGDDNLLCLVLFQICILEDATVSVEILSKHNISSIHYAQITGVKITNNKIFSVGIDQQVIIHTYSYNNNKILAQLLSTEFTSVSDVQGMVLSTSMKSNDIFLFIYGNGFEFLSV</sequence>
<dbReference type="InterPro" id="IPR015943">
    <property type="entry name" value="WD40/YVTN_repeat-like_dom_sf"/>
</dbReference>
<dbReference type="SMART" id="SM00320">
    <property type="entry name" value="WD40"/>
    <property type="match status" value="8"/>
</dbReference>
<dbReference type="RefSeq" id="XP_015190381.1">
    <property type="nucleotide sequence ID" value="XM_015334895.1"/>
</dbReference>
<evidence type="ECO:0000256" key="3">
    <source>
        <dbReference type="ARBA" id="ARBA00022574"/>
    </source>
</evidence>
<keyword evidence="5" id="KW-0677">Repeat</keyword>
<dbReference type="Pfam" id="PF00400">
    <property type="entry name" value="WD40"/>
    <property type="match status" value="2"/>
</dbReference>
<evidence type="ECO:0000256" key="2">
    <source>
        <dbReference type="ARBA" id="ARBA00022490"/>
    </source>
</evidence>
<evidence type="ECO:0000256" key="5">
    <source>
        <dbReference type="ARBA" id="ARBA00022737"/>
    </source>
</evidence>
<dbReference type="PANTHER" id="PTHR14344:SF3">
    <property type="entry name" value="WD REPEAT-CONTAINING PROTEIN 6"/>
    <property type="match status" value="1"/>
</dbReference>